<name>A0A822FMX8_9BILA</name>
<organism evidence="3 4">
    <name type="scientific">Rotaria socialis</name>
    <dbReference type="NCBI Taxonomy" id="392032"/>
    <lineage>
        <taxon>Eukaryota</taxon>
        <taxon>Metazoa</taxon>
        <taxon>Spiralia</taxon>
        <taxon>Gnathifera</taxon>
        <taxon>Rotifera</taxon>
        <taxon>Eurotatoria</taxon>
        <taxon>Bdelloidea</taxon>
        <taxon>Philodinida</taxon>
        <taxon>Philodinidae</taxon>
        <taxon>Rotaria</taxon>
    </lineage>
</organism>
<comment type="caution">
    <text evidence="3">The sequence shown here is derived from an EMBL/GenBank/DDBJ whole genome shotgun (WGS) entry which is preliminary data.</text>
</comment>
<feature type="non-terminal residue" evidence="3">
    <location>
        <position position="1"/>
    </location>
</feature>
<dbReference type="EMBL" id="CAJOBR010082140">
    <property type="protein sequence ID" value="CAF5125707.1"/>
    <property type="molecule type" value="Genomic_DNA"/>
</dbReference>
<gene>
    <name evidence="3" type="ORF">QYT958_LOCUS46379</name>
</gene>
<evidence type="ECO:0000256" key="1">
    <source>
        <dbReference type="ARBA" id="ARBA00009283"/>
    </source>
</evidence>
<comment type="similarity">
    <text evidence="1">Belongs to the GDA1/CD39 NTPase family.</text>
</comment>
<dbReference type="Proteomes" id="UP000663848">
    <property type="component" value="Unassembled WGS sequence"/>
</dbReference>
<sequence>GVVIDCGSSGSRLYIYIWPEHSGKPDELLKIKQLLDKEGIPVVKKIEPGY</sequence>
<proteinExistence type="inferred from homology"/>
<dbReference type="AlphaFoldDB" id="A0A822FMX8"/>
<evidence type="ECO:0000313" key="4">
    <source>
        <dbReference type="Proteomes" id="UP000663848"/>
    </source>
</evidence>
<accession>A0A822FMX8</accession>
<dbReference type="Gene3D" id="3.30.420.40">
    <property type="match status" value="1"/>
</dbReference>
<evidence type="ECO:0000256" key="2">
    <source>
        <dbReference type="ARBA" id="ARBA00022801"/>
    </source>
</evidence>
<dbReference type="InterPro" id="IPR000407">
    <property type="entry name" value="GDA1_CD39_NTPase"/>
</dbReference>
<dbReference type="GO" id="GO:0016787">
    <property type="term" value="F:hydrolase activity"/>
    <property type="evidence" value="ECO:0007669"/>
    <property type="project" value="UniProtKB-KW"/>
</dbReference>
<reference evidence="3" key="1">
    <citation type="submission" date="2021-02" db="EMBL/GenBank/DDBJ databases">
        <authorList>
            <person name="Nowell W R."/>
        </authorList>
    </citation>
    <scope>NUCLEOTIDE SEQUENCE</scope>
</reference>
<evidence type="ECO:0000313" key="3">
    <source>
        <dbReference type="EMBL" id="CAF5125707.1"/>
    </source>
</evidence>
<protein>
    <submittedName>
        <fullName evidence="3">Uncharacterized protein</fullName>
    </submittedName>
</protein>
<keyword evidence="2" id="KW-0378">Hydrolase</keyword>
<dbReference type="Pfam" id="PF01150">
    <property type="entry name" value="GDA1_CD39"/>
    <property type="match status" value="1"/>
</dbReference>